<dbReference type="PROSITE" id="PS51388">
    <property type="entry name" value="GED"/>
    <property type="match status" value="1"/>
</dbReference>
<sequence length="856" mass="95682">MVSETMAGLAESPPDDPKDSTDSPESIDHPVEKQTVSASARFAEKSGSDVPSPKAIELLGGSSGQNKGLQIDKNSFYNEETIKHMRIIDRCVDLGELVIAGTQSCGKSSLLENLTGLSVPTTFGVTTRFAIEIILINDATFQIEARIVRHPNAPAEHTLDIEKIERFKRSNIYNNMMTQAQFEDLICEASNLLGVPGPKFTSDPVSDEVDKHLRKFSSHGLQIKMKGPDYQSLSLVDTPGFYLSGDYNNDITIKEPESLLMPWIARKRNVIVAVMDASHQTSLQQILRLAADVDPSGDRTIGVLTKPDLVKTSERDVFDATIQKAVVQNKHSKHGWYIVKNRSRTEAQDNISLEVVREIETALFTTPVWANVPDLQKEWLGISALRTGLSNVCCAYIRTEFAKFSEQARGLLKEKQVELNCLGPSRDTEKEQRKYLKALVAAYQVPKKRCLVEDFRDDLPNGSEPKHLHRRLAIEKKVNLRDRLQNQGALWAFQKATPEADEMSDKAASAFFEHNACNNIYTWINHRYQITKSCSLPGLVPYKLVEILFEEQTRPWKAIAEEFVQGVQRVLREAIDYCLRLACKNKKVLETTKECLMKRLEAKMQTLLEDCSELIQNERDGLQVIACEAQFVSSLREARTLRFISALARLENEQLVNKSALLDPDIATGVIGLETSSRTSTPSRGGPGQPSLLGHVKISEAATSPKPPVISDFERSQNINVDAPKSASSHLTTSHASHRPVSTFAKDNKDRLGNLLTDDRQVVYEIHDILKAYYSFSVQHFTDTVCKVGVKQSFIEDTMNLFSDQFVDSLSDAEVASISAESITGRKARRVLTRHIERLEEAILESEAILRESIVA</sequence>
<name>A0A1L7XN52_9HELO</name>
<evidence type="ECO:0000256" key="1">
    <source>
        <dbReference type="ARBA" id="ARBA00022741"/>
    </source>
</evidence>
<dbReference type="GO" id="GO:0008017">
    <property type="term" value="F:microtubule binding"/>
    <property type="evidence" value="ECO:0007669"/>
    <property type="project" value="TreeGrafter"/>
</dbReference>
<dbReference type="InterPro" id="IPR045063">
    <property type="entry name" value="Dynamin_N"/>
</dbReference>
<proteinExistence type="predicted"/>
<protein>
    <recommendedName>
        <fullName evidence="4">GED domain-containing protein</fullName>
    </recommendedName>
</protein>
<dbReference type="InterPro" id="IPR022812">
    <property type="entry name" value="Dynamin"/>
</dbReference>
<dbReference type="EMBL" id="FJOG01000037">
    <property type="protein sequence ID" value="CZR66462.1"/>
    <property type="molecule type" value="Genomic_DNA"/>
</dbReference>
<dbReference type="Gene3D" id="3.40.50.300">
    <property type="entry name" value="P-loop containing nucleotide triphosphate hydrolases"/>
    <property type="match status" value="1"/>
</dbReference>
<evidence type="ECO:0000256" key="3">
    <source>
        <dbReference type="SAM" id="MobiDB-lite"/>
    </source>
</evidence>
<accession>A0A1L7XN52</accession>
<dbReference type="SUPFAM" id="SSF52540">
    <property type="entry name" value="P-loop containing nucleoside triphosphate hydrolases"/>
    <property type="match status" value="1"/>
</dbReference>
<dbReference type="GO" id="GO:0000266">
    <property type="term" value="P:mitochondrial fission"/>
    <property type="evidence" value="ECO:0007669"/>
    <property type="project" value="TreeGrafter"/>
</dbReference>
<dbReference type="PANTHER" id="PTHR11566:SF21">
    <property type="entry name" value="DYNAMIN RELATED PROTEIN 1, ISOFORM A"/>
    <property type="match status" value="1"/>
</dbReference>
<dbReference type="GO" id="GO:0003924">
    <property type="term" value="F:GTPase activity"/>
    <property type="evidence" value="ECO:0007669"/>
    <property type="project" value="InterPro"/>
</dbReference>
<organism evidence="5 6">
    <name type="scientific">Phialocephala subalpina</name>
    <dbReference type="NCBI Taxonomy" id="576137"/>
    <lineage>
        <taxon>Eukaryota</taxon>
        <taxon>Fungi</taxon>
        <taxon>Dikarya</taxon>
        <taxon>Ascomycota</taxon>
        <taxon>Pezizomycotina</taxon>
        <taxon>Leotiomycetes</taxon>
        <taxon>Helotiales</taxon>
        <taxon>Mollisiaceae</taxon>
        <taxon>Phialocephala</taxon>
        <taxon>Phialocephala fortinii species complex</taxon>
    </lineage>
</organism>
<dbReference type="PRINTS" id="PR00195">
    <property type="entry name" value="DYNAMIN"/>
</dbReference>
<dbReference type="GO" id="GO:0005525">
    <property type="term" value="F:GTP binding"/>
    <property type="evidence" value="ECO:0007669"/>
    <property type="project" value="InterPro"/>
</dbReference>
<dbReference type="Pfam" id="PF01031">
    <property type="entry name" value="Dynamin_M"/>
    <property type="match status" value="1"/>
</dbReference>
<evidence type="ECO:0000259" key="4">
    <source>
        <dbReference type="PROSITE" id="PS51388"/>
    </source>
</evidence>
<keyword evidence="6" id="KW-1185">Reference proteome</keyword>
<dbReference type="Gene3D" id="1.20.120.1240">
    <property type="entry name" value="Dynamin, middle domain"/>
    <property type="match status" value="1"/>
</dbReference>
<feature type="compositionally biased region" description="Basic and acidic residues" evidence="3">
    <location>
        <begin position="15"/>
        <end position="32"/>
    </location>
</feature>
<dbReference type="GO" id="GO:0005739">
    <property type="term" value="C:mitochondrion"/>
    <property type="evidence" value="ECO:0007669"/>
    <property type="project" value="TreeGrafter"/>
</dbReference>
<dbReference type="InterPro" id="IPR000375">
    <property type="entry name" value="Dynamin_stalk"/>
</dbReference>
<dbReference type="GO" id="GO:0006897">
    <property type="term" value="P:endocytosis"/>
    <property type="evidence" value="ECO:0007669"/>
    <property type="project" value="TreeGrafter"/>
</dbReference>
<dbReference type="Proteomes" id="UP000184330">
    <property type="component" value="Unassembled WGS sequence"/>
</dbReference>
<dbReference type="GO" id="GO:0048312">
    <property type="term" value="P:intracellular distribution of mitochondria"/>
    <property type="evidence" value="ECO:0007669"/>
    <property type="project" value="TreeGrafter"/>
</dbReference>
<reference evidence="5 6" key="1">
    <citation type="submission" date="2016-03" db="EMBL/GenBank/DDBJ databases">
        <authorList>
            <person name="Ploux O."/>
        </authorList>
    </citation>
    <scope>NUCLEOTIDE SEQUENCE [LARGE SCALE GENOMIC DNA]</scope>
    <source>
        <strain evidence="5 6">UAMH 11012</strain>
    </source>
</reference>
<dbReference type="GO" id="GO:0016559">
    <property type="term" value="P:peroxisome fission"/>
    <property type="evidence" value="ECO:0007669"/>
    <property type="project" value="TreeGrafter"/>
</dbReference>
<dbReference type="SMART" id="SM00053">
    <property type="entry name" value="DYNc"/>
    <property type="match status" value="1"/>
</dbReference>
<feature type="region of interest" description="Disordered" evidence="3">
    <location>
        <begin position="1"/>
        <end position="63"/>
    </location>
</feature>
<dbReference type="InterPro" id="IPR020850">
    <property type="entry name" value="GED_dom"/>
</dbReference>
<dbReference type="InterPro" id="IPR001401">
    <property type="entry name" value="Dynamin_GTPase"/>
</dbReference>
<dbReference type="OrthoDB" id="415706at2759"/>
<evidence type="ECO:0000313" key="5">
    <source>
        <dbReference type="EMBL" id="CZR66462.1"/>
    </source>
</evidence>
<feature type="domain" description="GED" evidence="4">
    <location>
        <begin position="763"/>
        <end position="854"/>
    </location>
</feature>
<gene>
    <name evidence="5" type="ORF">PAC_16363</name>
</gene>
<dbReference type="InterPro" id="IPR027417">
    <property type="entry name" value="P-loop_NTPase"/>
</dbReference>
<keyword evidence="2" id="KW-0342">GTP-binding</keyword>
<dbReference type="AlphaFoldDB" id="A0A1L7XN52"/>
<dbReference type="PANTHER" id="PTHR11566">
    <property type="entry name" value="DYNAMIN"/>
    <property type="match status" value="1"/>
</dbReference>
<dbReference type="Pfam" id="PF00350">
    <property type="entry name" value="Dynamin_N"/>
    <property type="match status" value="1"/>
</dbReference>
<dbReference type="GO" id="GO:0016020">
    <property type="term" value="C:membrane"/>
    <property type="evidence" value="ECO:0007669"/>
    <property type="project" value="TreeGrafter"/>
</dbReference>
<dbReference type="GO" id="GO:0005874">
    <property type="term" value="C:microtubule"/>
    <property type="evidence" value="ECO:0007669"/>
    <property type="project" value="TreeGrafter"/>
</dbReference>
<keyword evidence="1" id="KW-0547">Nucleotide-binding</keyword>
<evidence type="ECO:0000256" key="2">
    <source>
        <dbReference type="ARBA" id="ARBA00023134"/>
    </source>
</evidence>
<dbReference type="STRING" id="576137.A0A1L7XN52"/>
<evidence type="ECO:0000313" key="6">
    <source>
        <dbReference type="Proteomes" id="UP000184330"/>
    </source>
</evidence>